<dbReference type="AlphaFoldDB" id="A0A6A6P565"/>
<evidence type="ECO:0000313" key="3">
    <source>
        <dbReference type="Proteomes" id="UP000799766"/>
    </source>
</evidence>
<name>A0A6A6P565_9PEZI</name>
<dbReference type="Proteomes" id="UP000799766">
    <property type="component" value="Unassembled WGS sequence"/>
</dbReference>
<dbReference type="EMBL" id="MU001676">
    <property type="protein sequence ID" value="KAF2459155.1"/>
    <property type="molecule type" value="Genomic_DNA"/>
</dbReference>
<feature type="region of interest" description="Disordered" evidence="1">
    <location>
        <begin position="189"/>
        <end position="224"/>
    </location>
</feature>
<organism evidence="2 3">
    <name type="scientific">Lineolata rhizophorae</name>
    <dbReference type="NCBI Taxonomy" id="578093"/>
    <lineage>
        <taxon>Eukaryota</taxon>
        <taxon>Fungi</taxon>
        <taxon>Dikarya</taxon>
        <taxon>Ascomycota</taxon>
        <taxon>Pezizomycotina</taxon>
        <taxon>Dothideomycetes</taxon>
        <taxon>Dothideomycetes incertae sedis</taxon>
        <taxon>Lineolatales</taxon>
        <taxon>Lineolataceae</taxon>
        <taxon>Lineolata</taxon>
    </lineage>
</organism>
<feature type="compositionally biased region" description="Basic and acidic residues" evidence="1">
    <location>
        <begin position="198"/>
        <end position="213"/>
    </location>
</feature>
<proteinExistence type="predicted"/>
<protein>
    <submittedName>
        <fullName evidence="2">Uncharacterized protein</fullName>
    </submittedName>
</protein>
<evidence type="ECO:0000256" key="1">
    <source>
        <dbReference type="SAM" id="MobiDB-lite"/>
    </source>
</evidence>
<feature type="compositionally biased region" description="Basic residues" evidence="1">
    <location>
        <begin position="214"/>
        <end position="224"/>
    </location>
</feature>
<reference evidence="2" key="1">
    <citation type="journal article" date="2020" name="Stud. Mycol.">
        <title>101 Dothideomycetes genomes: a test case for predicting lifestyles and emergence of pathogens.</title>
        <authorList>
            <person name="Haridas S."/>
            <person name="Albert R."/>
            <person name="Binder M."/>
            <person name="Bloem J."/>
            <person name="Labutti K."/>
            <person name="Salamov A."/>
            <person name="Andreopoulos B."/>
            <person name="Baker S."/>
            <person name="Barry K."/>
            <person name="Bills G."/>
            <person name="Bluhm B."/>
            <person name="Cannon C."/>
            <person name="Castanera R."/>
            <person name="Culley D."/>
            <person name="Daum C."/>
            <person name="Ezra D."/>
            <person name="Gonzalez J."/>
            <person name="Henrissat B."/>
            <person name="Kuo A."/>
            <person name="Liang C."/>
            <person name="Lipzen A."/>
            <person name="Lutzoni F."/>
            <person name="Magnuson J."/>
            <person name="Mondo S."/>
            <person name="Nolan M."/>
            <person name="Ohm R."/>
            <person name="Pangilinan J."/>
            <person name="Park H.-J."/>
            <person name="Ramirez L."/>
            <person name="Alfaro M."/>
            <person name="Sun H."/>
            <person name="Tritt A."/>
            <person name="Yoshinaga Y."/>
            <person name="Zwiers L.-H."/>
            <person name="Turgeon B."/>
            <person name="Goodwin S."/>
            <person name="Spatafora J."/>
            <person name="Crous P."/>
            <person name="Grigoriev I."/>
        </authorList>
    </citation>
    <scope>NUCLEOTIDE SEQUENCE</scope>
    <source>
        <strain evidence="2">ATCC 16933</strain>
    </source>
</reference>
<gene>
    <name evidence="2" type="ORF">BDY21DRAFT_370623</name>
</gene>
<accession>A0A6A6P565</accession>
<evidence type="ECO:0000313" key="2">
    <source>
        <dbReference type="EMBL" id="KAF2459155.1"/>
    </source>
</evidence>
<keyword evidence="3" id="KW-1185">Reference proteome</keyword>
<sequence>MEGRESDPGLSAGHPKAELDMAARFFAHELPADNLMFPDFETATASRGVICSPEVHHINQKERFVYVAKLLESMLNVVGVKDHDPKMSRRFNGVDAYPEYAIEAACWELFERVEKLHNQSGLPQPFLHCRGNKSIHDIVTEEDIALQLPVRMMQICILLREWKSACDNVINNYSMDLIVIAPEKIRKRKEGNKRGNCRKQERLKAGKAAEKAAKIARRRQERNG</sequence>